<evidence type="ECO:0008006" key="4">
    <source>
        <dbReference type="Google" id="ProtNLM"/>
    </source>
</evidence>
<name>A0A0G9KA24_9BACT</name>
<dbReference type="EMBL" id="JAIQ01000075">
    <property type="protein sequence ID" value="KLE01083.1"/>
    <property type="molecule type" value="Genomic_DNA"/>
</dbReference>
<accession>A0A0G9KA24</accession>
<dbReference type="RefSeq" id="WP_004511311.1">
    <property type="nucleotide sequence ID" value="NZ_JAIQ01000075.1"/>
</dbReference>
<dbReference type="AlphaFoldDB" id="A0A0G9KA24"/>
<proteinExistence type="predicted"/>
<organism evidence="2 3">
    <name type="scientific">Aliarcobacter butzleri L348</name>
    <dbReference type="NCBI Taxonomy" id="1447256"/>
    <lineage>
        <taxon>Bacteria</taxon>
        <taxon>Pseudomonadati</taxon>
        <taxon>Campylobacterota</taxon>
        <taxon>Epsilonproteobacteria</taxon>
        <taxon>Campylobacterales</taxon>
        <taxon>Arcobacteraceae</taxon>
        <taxon>Aliarcobacter</taxon>
    </lineage>
</organism>
<feature type="coiled-coil region" evidence="1">
    <location>
        <begin position="13"/>
        <end position="97"/>
    </location>
</feature>
<comment type="caution">
    <text evidence="2">The sequence shown here is derived from an EMBL/GenBank/DDBJ whole genome shotgun (WGS) entry which is preliminary data.</text>
</comment>
<protein>
    <recommendedName>
        <fullName evidence="4">FlgN protein</fullName>
    </recommendedName>
</protein>
<dbReference type="PATRIC" id="fig|1447256.3.peg.864"/>
<reference evidence="2 3" key="1">
    <citation type="submission" date="2014-01" db="EMBL/GenBank/DDBJ databases">
        <title>Development of a Comparative Genomic Fingerprinting Assay for High Resolution Genotyping of Arcobacter butzleri.</title>
        <authorList>
            <person name="Webb A.L."/>
            <person name="Inglis G.D."/>
            <person name="Kruczkiewicz P."/>
            <person name="Selinger L.B."/>
            <person name="Taboada E.N."/>
        </authorList>
    </citation>
    <scope>NUCLEOTIDE SEQUENCE [LARGE SCALE GENOMIC DNA]</scope>
    <source>
        <strain evidence="2 3">L348</strain>
    </source>
</reference>
<keyword evidence="1" id="KW-0175">Coiled coil</keyword>
<sequence>MIEVIIENMNRLINELKDSINLDIEDIKAAKQEELLKRNDKKLSIIENITNLKQDLNQELIKQLQAGIDVNIYRSKVDFLETNLKELNELNKKLASIVLPVQQMYKELIADVAAKQGGQIFDIKA</sequence>
<evidence type="ECO:0000256" key="1">
    <source>
        <dbReference type="SAM" id="Coils"/>
    </source>
</evidence>
<dbReference type="Proteomes" id="UP000035514">
    <property type="component" value="Unassembled WGS sequence"/>
</dbReference>
<evidence type="ECO:0000313" key="3">
    <source>
        <dbReference type="Proteomes" id="UP000035514"/>
    </source>
</evidence>
<dbReference type="GeneID" id="24304219"/>
<evidence type="ECO:0000313" key="2">
    <source>
        <dbReference type="EMBL" id="KLE01083.1"/>
    </source>
</evidence>
<gene>
    <name evidence="2" type="ORF">AA20_04455</name>
</gene>